<reference evidence="10 11" key="1">
    <citation type="submission" date="2018-08" db="EMBL/GenBank/DDBJ databases">
        <title>Sequencing the genomes of 1000 actinobacteria strains.</title>
        <authorList>
            <person name="Klenk H.-P."/>
        </authorList>
    </citation>
    <scope>NUCLEOTIDE SEQUENCE [LARGE SCALE GENOMIC DNA]</scope>
    <source>
        <strain evidence="10 11">DSM 43927</strain>
    </source>
</reference>
<name>A0A3D9SWA3_9ACTN</name>
<evidence type="ECO:0000256" key="3">
    <source>
        <dbReference type="ARBA" id="ARBA00022723"/>
    </source>
</evidence>
<organism evidence="10 11">
    <name type="scientific">Thermomonospora umbrina</name>
    <dbReference type="NCBI Taxonomy" id="111806"/>
    <lineage>
        <taxon>Bacteria</taxon>
        <taxon>Bacillati</taxon>
        <taxon>Actinomycetota</taxon>
        <taxon>Actinomycetes</taxon>
        <taxon>Streptosporangiales</taxon>
        <taxon>Thermomonosporaceae</taxon>
        <taxon>Thermomonospora</taxon>
    </lineage>
</organism>
<dbReference type="EMBL" id="QTTT01000001">
    <property type="protein sequence ID" value="REF00217.1"/>
    <property type="molecule type" value="Genomic_DNA"/>
</dbReference>
<dbReference type="RefSeq" id="WP_170177802.1">
    <property type="nucleotide sequence ID" value="NZ_QTTT01000001.1"/>
</dbReference>
<feature type="domain" description="LUD" evidence="8">
    <location>
        <begin position="89"/>
        <end position="312"/>
    </location>
</feature>
<keyword evidence="4" id="KW-0677">Repeat</keyword>
<evidence type="ECO:0000259" key="9">
    <source>
        <dbReference type="Pfam" id="PF13183"/>
    </source>
</evidence>
<dbReference type="Pfam" id="PF02589">
    <property type="entry name" value="LUD_dom"/>
    <property type="match status" value="1"/>
</dbReference>
<proteinExistence type="predicted"/>
<evidence type="ECO:0000256" key="6">
    <source>
        <dbReference type="ARBA" id="ARBA00023004"/>
    </source>
</evidence>
<dbReference type="GO" id="GO:0006089">
    <property type="term" value="P:lactate metabolic process"/>
    <property type="evidence" value="ECO:0007669"/>
    <property type="project" value="InterPro"/>
</dbReference>
<dbReference type="PANTHER" id="PTHR47153:SF2">
    <property type="entry name" value="LACTATE UTILIZATION PROTEIN B"/>
    <property type="match status" value="1"/>
</dbReference>
<accession>A0A3D9SWA3</accession>
<evidence type="ECO:0000256" key="1">
    <source>
        <dbReference type="ARBA" id="ARBA00022448"/>
    </source>
</evidence>
<dbReference type="InterPro" id="IPR009051">
    <property type="entry name" value="Helical_ferredxn"/>
</dbReference>
<evidence type="ECO:0000313" key="11">
    <source>
        <dbReference type="Proteomes" id="UP000256661"/>
    </source>
</evidence>
<keyword evidence="5" id="KW-0249">Electron transport</keyword>
<dbReference type="InterPro" id="IPR003741">
    <property type="entry name" value="LUD_dom"/>
</dbReference>
<evidence type="ECO:0000313" key="10">
    <source>
        <dbReference type="EMBL" id="REF00217.1"/>
    </source>
</evidence>
<keyword evidence="3" id="KW-0479">Metal-binding</keyword>
<gene>
    <name evidence="10" type="ORF">DFJ69_5745</name>
</gene>
<protein>
    <submittedName>
        <fullName evidence="10">L-lactate dehydrogenase complex protein LldF</fullName>
    </submittedName>
</protein>
<dbReference type="InterPro" id="IPR017900">
    <property type="entry name" value="4Fe4S_Fe_S_CS"/>
</dbReference>
<dbReference type="GO" id="GO:0051539">
    <property type="term" value="F:4 iron, 4 sulfur cluster binding"/>
    <property type="evidence" value="ECO:0007669"/>
    <property type="project" value="UniProtKB-KW"/>
</dbReference>
<sequence>MTTGPVPLPMPVVAPARPAGGAGGRPKFATAARDALADTRLRRNLRESMAALRERRAAATAEAGDWEALREAGRAVRDRALLSLDTHLEDLERALVEAGGTVHWAVDAAEARRLVVRLLRDAGHTEVIKAQSTAAGEIGVDEALAEAGIGVVETGTAALAVQLAGERPAHFLLPAVHQDRAQIRETFRRELPGASPEPTDDPEGLADTVRRHLRERLLTADAAITGAAFAVAETGTLVMAEGDGGGRMCVTLPRTLICLIGIEQVVATWEDMEVLLQLLPRASTGERMTPYVNTWTGVSPADGPRDLHVVLLDNGRTAALADEVGRAALRCIRCSACLPVCPVYERTGGHAYGAGGSVLSGPIGAVWTPLTRGVERAAEASLPYASTLCGACADVCPVKIDLPGILVHLRGKVIEARRHRPVPPPELVMMRGMAWAMGDRRRYESALRQGARWGRLMSRGGRIQRLPGLLGKWTDARDLPAPPRHPFRARWRRR</sequence>
<dbReference type="Proteomes" id="UP000256661">
    <property type="component" value="Unassembled WGS sequence"/>
</dbReference>
<dbReference type="Gene3D" id="3.40.50.10420">
    <property type="entry name" value="NagB/RpiA/CoA transferase-like"/>
    <property type="match status" value="1"/>
</dbReference>
<keyword evidence="7" id="KW-0411">Iron-sulfur</keyword>
<feature type="domain" description="4Fe-4S ferredoxin-type" evidence="9">
    <location>
        <begin position="328"/>
        <end position="400"/>
    </location>
</feature>
<evidence type="ECO:0000256" key="2">
    <source>
        <dbReference type="ARBA" id="ARBA00022485"/>
    </source>
</evidence>
<dbReference type="SUPFAM" id="SSF100950">
    <property type="entry name" value="NagB/RpiA/CoA transferase-like"/>
    <property type="match status" value="1"/>
</dbReference>
<keyword evidence="1" id="KW-0813">Transport</keyword>
<dbReference type="InterPro" id="IPR024185">
    <property type="entry name" value="FTHF_cligase-like_sf"/>
</dbReference>
<dbReference type="InterPro" id="IPR037171">
    <property type="entry name" value="NagB/RpiA_transferase-like"/>
</dbReference>
<keyword evidence="6" id="KW-0408">Iron</keyword>
<evidence type="ECO:0000259" key="8">
    <source>
        <dbReference type="Pfam" id="PF02589"/>
    </source>
</evidence>
<comment type="caution">
    <text evidence="10">The sequence shown here is derived from an EMBL/GenBank/DDBJ whole genome shotgun (WGS) entry which is preliminary data.</text>
</comment>
<dbReference type="Pfam" id="PF13183">
    <property type="entry name" value="Fer4_8"/>
    <property type="match status" value="1"/>
</dbReference>
<dbReference type="InterPro" id="IPR004452">
    <property type="entry name" value="LutB/LldF"/>
</dbReference>
<dbReference type="PROSITE" id="PS00198">
    <property type="entry name" value="4FE4S_FER_1"/>
    <property type="match status" value="1"/>
</dbReference>
<keyword evidence="2" id="KW-0004">4Fe-4S</keyword>
<dbReference type="InterPro" id="IPR017896">
    <property type="entry name" value="4Fe4S_Fe-S-bd"/>
</dbReference>
<dbReference type="SUPFAM" id="SSF54862">
    <property type="entry name" value="4Fe-4S ferredoxins"/>
    <property type="match status" value="1"/>
</dbReference>
<evidence type="ECO:0000256" key="4">
    <source>
        <dbReference type="ARBA" id="ARBA00022737"/>
    </source>
</evidence>
<dbReference type="Gene3D" id="1.10.1060.10">
    <property type="entry name" value="Alpha-helical ferredoxin"/>
    <property type="match status" value="1"/>
</dbReference>
<keyword evidence="11" id="KW-1185">Reference proteome</keyword>
<evidence type="ECO:0000256" key="5">
    <source>
        <dbReference type="ARBA" id="ARBA00022982"/>
    </source>
</evidence>
<dbReference type="AlphaFoldDB" id="A0A3D9SWA3"/>
<evidence type="ECO:0000256" key="7">
    <source>
        <dbReference type="ARBA" id="ARBA00023014"/>
    </source>
</evidence>
<dbReference type="PANTHER" id="PTHR47153">
    <property type="entry name" value="LACTATE UTILIZATION PROTEIN B"/>
    <property type="match status" value="1"/>
</dbReference>
<dbReference type="GO" id="GO:0046872">
    <property type="term" value="F:metal ion binding"/>
    <property type="evidence" value="ECO:0007669"/>
    <property type="project" value="UniProtKB-KW"/>
</dbReference>